<dbReference type="EMBL" id="UINC01012618">
    <property type="protein sequence ID" value="SVA55003.1"/>
    <property type="molecule type" value="Genomic_DNA"/>
</dbReference>
<reference evidence="1" key="1">
    <citation type="submission" date="2018-05" db="EMBL/GenBank/DDBJ databases">
        <authorList>
            <person name="Lanie J.A."/>
            <person name="Ng W.-L."/>
            <person name="Kazmierczak K.M."/>
            <person name="Andrzejewski T.M."/>
            <person name="Davidsen T.M."/>
            <person name="Wayne K.J."/>
            <person name="Tettelin H."/>
            <person name="Glass J.I."/>
            <person name="Rusch D."/>
            <person name="Podicherti R."/>
            <person name="Tsui H.-C.T."/>
            <person name="Winkler M.E."/>
        </authorList>
    </citation>
    <scope>NUCLEOTIDE SEQUENCE</scope>
</reference>
<organism evidence="1">
    <name type="scientific">marine metagenome</name>
    <dbReference type="NCBI Taxonomy" id="408172"/>
    <lineage>
        <taxon>unclassified sequences</taxon>
        <taxon>metagenomes</taxon>
        <taxon>ecological metagenomes</taxon>
    </lineage>
</organism>
<accession>A0A381WST4</accession>
<sequence>MKFEIQLIYKLCSWQALSIFRQFLNYVLFEGIVRTVL</sequence>
<protein>
    <submittedName>
        <fullName evidence="1">Uncharacterized protein</fullName>
    </submittedName>
</protein>
<proteinExistence type="predicted"/>
<gene>
    <name evidence="1" type="ORF">METZ01_LOCUS107857</name>
</gene>
<dbReference type="AlphaFoldDB" id="A0A381WST4"/>
<evidence type="ECO:0000313" key="1">
    <source>
        <dbReference type="EMBL" id="SVA55003.1"/>
    </source>
</evidence>
<name>A0A381WST4_9ZZZZ</name>